<keyword evidence="3" id="KW-1185">Reference proteome</keyword>
<dbReference type="RefSeq" id="WP_189569580.1">
    <property type="nucleotide sequence ID" value="NZ_BMXI01000006.1"/>
</dbReference>
<name>A0A918TL84_9BACT</name>
<comment type="caution">
    <text evidence="2">The sequence shown here is derived from an EMBL/GenBank/DDBJ whole genome shotgun (WGS) entry which is preliminary data.</text>
</comment>
<sequence>MKLSHTPLLFLAASLMSPALLAEDEARTISFRAAGFGCGRQVLATQPGGETFQISNNFVSNPMEVTLRDQLYLDFYGEKGASDGKPLFSVKVAKGNDEALVIVSPKGDSGLGGMVVNLDALGVRGGGQCVFNMLSVPVMVECGEGAKPVVIRPGAKETISPPSEGKVLQTLYYAGAKNEKIKFSSSLFFKDETAKTIMFCYAEKGAKLPRVMPIEIYDRPKKNG</sequence>
<protein>
    <submittedName>
        <fullName evidence="2">Uncharacterized protein</fullName>
    </submittedName>
</protein>
<dbReference type="AlphaFoldDB" id="A0A918TL84"/>
<organism evidence="2 3">
    <name type="scientific">Roseibacillus persicicus</name>
    <dbReference type="NCBI Taxonomy" id="454148"/>
    <lineage>
        <taxon>Bacteria</taxon>
        <taxon>Pseudomonadati</taxon>
        <taxon>Verrucomicrobiota</taxon>
        <taxon>Verrucomicrobiia</taxon>
        <taxon>Verrucomicrobiales</taxon>
        <taxon>Verrucomicrobiaceae</taxon>
        <taxon>Roseibacillus</taxon>
    </lineage>
</organism>
<dbReference type="EMBL" id="BMXI01000006">
    <property type="protein sequence ID" value="GHC51927.1"/>
    <property type="molecule type" value="Genomic_DNA"/>
</dbReference>
<evidence type="ECO:0000256" key="1">
    <source>
        <dbReference type="SAM" id="SignalP"/>
    </source>
</evidence>
<keyword evidence="1" id="KW-0732">Signal</keyword>
<reference evidence="2" key="2">
    <citation type="submission" date="2020-09" db="EMBL/GenBank/DDBJ databases">
        <authorList>
            <person name="Sun Q."/>
            <person name="Kim S."/>
        </authorList>
    </citation>
    <scope>NUCLEOTIDE SEQUENCE</scope>
    <source>
        <strain evidence="2">KCTC 12988</strain>
    </source>
</reference>
<gene>
    <name evidence="2" type="ORF">GCM10007100_17780</name>
</gene>
<feature type="signal peptide" evidence="1">
    <location>
        <begin position="1"/>
        <end position="22"/>
    </location>
</feature>
<feature type="chain" id="PRO_5037111269" evidence="1">
    <location>
        <begin position="23"/>
        <end position="224"/>
    </location>
</feature>
<reference evidence="2" key="1">
    <citation type="journal article" date="2014" name="Int. J. Syst. Evol. Microbiol.">
        <title>Complete genome sequence of Corynebacterium casei LMG S-19264T (=DSM 44701T), isolated from a smear-ripened cheese.</title>
        <authorList>
            <consortium name="US DOE Joint Genome Institute (JGI-PGF)"/>
            <person name="Walter F."/>
            <person name="Albersmeier A."/>
            <person name="Kalinowski J."/>
            <person name="Ruckert C."/>
        </authorList>
    </citation>
    <scope>NUCLEOTIDE SEQUENCE</scope>
    <source>
        <strain evidence="2">KCTC 12988</strain>
    </source>
</reference>
<proteinExistence type="predicted"/>
<evidence type="ECO:0000313" key="2">
    <source>
        <dbReference type="EMBL" id="GHC51927.1"/>
    </source>
</evidence>
<dbReference type="Proteomes" id="UP000644507">
    <property type="component" value="Unassembled WGS sequence"/>
</dbReference>
<accession>A0A918TL84</accession>
<evidence type="ECO:0000313" key="3">
    <source>
        <dbReference type="Proteomes" id="UP000644507"/>
    </source>
</evidence>